<organism evidence="1 2">
    <name type="scientific">Rhizoctonia solani</name>
    <dbReference type="NCBI Taxonomy" id="456999"/>
    <lineage>
        <taxon>Eukaryota</taxon>
        <taxon>Fungi</taxon>
        <taxon>Dikarya</taxon>
        <taxon>Basidiomycota</taxon>
        <taxon>Agaricomycotina</taxon>
        <taxon>Agaricomycetes</taxon>
        <taxon>Cantharellales</taxon>
        <taxon>Ceratobasidiaceae</taxon>
        <taxon>Rhizoctonia</taxon>
    </lineage>
</organism>
<name>A0A8H3ADJ0_9AGAM</name>
<protein>
    <submittedName>
        <fullName evidence="1">Uncharacterized protein</fullName>
    </submittedName>
</protein>
<gene>
    <name evidence="1" type="ORF">RDB_LOCUS50979</name>
</gene>
<proteinExistence type="predicted"/>
<dbReference type="Proteomes" id="UP000663841">
    <property type="component" value="Unassembled WGS sequence"/>
</dbReference>
<dbReference type="EMBL" id="CAJMWW010000078">
    <property type="protein sequence ID" value="CAE6423630.1"/>
    <property type="molecule type" value="Genomic_DNA"/>
</dbReference>
<evidence type="ECO:0000313" key="2">
    <source>
        <dbReference type="Proteomes" id="UP000663841"/>
    </source>
</evidence>
<reference evidence="1" key="1">
    <citation type="submission" date="2021-01" db="EMBL/GenBank/DDBJ databases">
        <authorList>
            <person name="Kaushik A."/>
        </authorList>
    </citation>
    <scope>NUCLEOTIDE SEQUENCE</scope>
    <source>
        <strain evidence="1">AG3-T5</strain>
    </source>
</reference>
<dbReference type="AlphaFoldDB" id="A0A8H3ADJ0"/>
<sequence>MKASKSHILSLFTSRTSLNRSAFLKGSLAASSSGIKRISSWSNSELKTQPFSMTFHAKWQDPECKVMKWYQLQAGSSTQLASIQHWRDLDEPFFHEYLIIQLVDGPVCRLERMGDGSRPNAILAGCAAHDIIQWFSSAENYKSNSCFQHPTELITEIQFLDSDRPDLIDVLAICYCIQRLNSTSNYTLQKFNCYFLCVTVLGIFSRLISLHQNSGRGASPEIVNAMIDKLRTIGHGDACNYLAFKFCSMLTLEEQLPEHFFYTLLRDSIETWSRDALSDVFKGIVWESTEIIVIKESLSVYVRASADTALANASANATILRNLSREEHSQDGDRKLAVQCSIPGGTRRKLLESGWSASKVAYDSYYQARLRENLGDQTRRRIVFAPILWVSNSLHFLSAFSLPVTVGPSTSAWVQLYKNSQDDALDRFGVGLGNVE</sequence>
<evidence type="ECO:0000313" key="1">
    <source>
        <dbReference type="EMBL" id="CAE6423630.1"/>
    </source>
</evidence>
<accession>A0A8H3ADJ0</accession>
<comment type="caution">
    <text evidence="1">The sequence shown here is derived from an EMBL/GenBank/DDBJ whole genome shotgun (WGS) entry which is preliminary data.</text>
</comment>